<keyword evidence="1" id="KW-0812">Transmembrane</keyword>
<reference evidence="2" key="1">
    <citation type="journal article" date="2015" name="Genome Biol. Evol.">
        <title>Organellar Genomes of White Spruce (Picea glauca): Assembly and Annotation.</title>
        <authorList>
            <person name="Jackman S.D."/>
            <person name="Warren R.L."/>
            <person name="Gibb E.A."/>
            <person name="Vandervalk B.P."/>
            <person name="Mohamadi H."/>
            <person name="Chu J."/>
            <person name="Raymond A."/>
            <person name="Pleasance S."/>
            <person name="Coope R."/>
            <person name="Wildung M.R."/>
            <person name="Ritland C.E."/>
            <person name="Bousquet J."/>
            <person name="Jones S.J."/>
            <person name="Bohlmann J."/>
            <person name="Birol I."/>
        </authorList>
    </citation>
    <scope>NUCLEOTIDE SEQUENCE [LARGE SCALE GENOMIC DNA]</scope>
    <source>
        <tissue evidence="2">Flushing bud</tissue>
    </source>
</reference>
<accession>A0A117NI43</accession>
<proteinExistence type="predicted"/>
<evidence type="ECO:0000313" key="2">
    <source>
        <dbReference type="EMBL" id="KUM49358.1"/>
    </source>
</evidence>
<dbReference type="EMBL" id="LKAM01000003">
    <property type="protein sequence ID" value="KUM49358.1"/>
    <property type="molecule type" value="Genomic_DNA"/>
</dbReference>
<gene>
    <name evidence="2" type="ORF">ABT39_MTgene3907</name>
</gene>
<keyword evidence="1" id="KW-1133">Transmembrane helix</keyword>
<feature type="transmembrane region" description="Helical" evidence="1">
    <location>
        <begin position="25"/>
        <end position="48"/>
    </location>
</feature>
<comment type="caution">
    <text evidence="2">The sequence shown here is derived from an EMBL/GenBank/DDBJ whole genome shotgun (WGS) entry which is preliminary data.</text>
</comment>
<protein>
    <submittedName>
        <fullName evidence="2">Uncharacterized protein</fullName>
    </submittedName>
</protein>
<geneLocation type="mitochondrion" evidence="2"/>
<name>A0A117NI43_PICGL</name>
<organism evidence="2">
    <name type="scientific">Picea glauca</name>
    <name type="common">White spruce</name>
    <name type="synonym">Pinus glauca</name>
    <dbReference type="NCBI Taxonomy" id="3330"/>
    <lineage>
        <taxon>Eukaryota</taxon>
        <taxon>Viridiplantae</taxon>
        <taxon>Streptophyta</taxon>
        <taxon>Embryophyta</taxon>
        <taxon>Tracheophyta</taxon>
        <taxon>Spermatophyta</taxon>
        <taxon>Pinopsida</taxon>
        <taxon>Pinidae</taxon>
        <taxon>Conifers I</taxon>
        <taxon>Pinales</taxon>
        <taxon>Pinaceae</taxon>
        <taxon>Picea</taxon>
    </lineage>
</organism>
<evidence type="ECO:0000256" key="1">
    <source>
        <dbReference type="SAM" id="Phobius"/>
    </source>
</evidence>
<dbReference type="AlphaFoldDB" id="A0A117NI43"/>
<keyword evidence="1" id="KW-0472">Membrane</keyword>
<keyword evidence="2" id="KW-0496">Mitochondrion</keyword>
<sequence length="50" mass="5959">MHSVLPSLMRSDHCWVWLGTYNFEYFIFVPYLPLSLLLPPTLFTYTAYLT</sequence>